<protein>
    <recommendedName>
        <fullName evidence="2">Methyltransferase type 11 domain-containing protein</fullName>
    </recommendedName>
</protein>
<feature type="region of interest" description="Disordered" evidence="1">
    <location>
        <begin position="43"/>
        <end position="62"/>
    </location>
</feature>
<dbReference type="InterPro" id="IPR029063">
    <property type="entry name" value="SAM-dependent_MTases_sf"/>
</dbReference>
<evidence type="ECO:0000259" key="2">
    <source>
        <dbReference type="Pfam" id="PF08241"/>
    </source>
</evidence>
<dbReference type="SUPFAM" id="SSF53335">
    <property type="entry name" value="S-adenosyl-L-methionine-dependent methyltransferases"/>
    <property type="match status" value="1"/>
</dbReference>
<accession>A0AAP0BF55</accession>
<gene>
    <name evidence="3" type="ORF">KSP39_PZI012747</name>
</gene>
<dbReference type="Pfam" id="PF08241">
    <property type="entry name" value="Methyltransf_11"/>
    <property type="match status" value="1"/>
</dbReference>
<dbReference type="PANTHER" id="PTHR45085">
    <property type="entry name" value="F21J9.14"/>
    <property type="match status" value="1"/>
</dbReference>
<evidence type="ECO:0000313" key="3">
    <source>
        <dbReference type="EMBL" id="KAK8937074.1"/>
    </source>
</evidence>
<reference evidence="3 4" key="1">
    <citation type="journal article" date="2022" name="Nat. Plants">
        <title>Genomes of leafy and leafless Platanthera orchids illuminate the evolution of mycoheterotrophy.</title>
        <authorList>
            <person name="Li M.H."/>
            <person name="Liu K.W."/>
            <person name="Li Z."/>
            <person name="Lu H.C."/>
            <person name="Ye Q.L."/>
            <person name="Zhang D."/>
            <person name="Wang J.Y."/>
            <person name="Li Y.F."/>
            <person name="Zhong Z.M."/>
            <person name="Liu X."/>
            <person name="Yu X."/>
            <person name="Liu D.K."/>
            <person name="Tu X.D."/>
            <person name="Liu B."/>
            <person name="Hao Y."/>
            <person name="Liao X.Y."/>
            <person name="Jiang Y.T."/>
            <person name="Sun W.H."/>
            <person name="Chen J."/>
            <person name="Chen Y.Q."/>
            <person name="Ai Y."/>
            <person name="Zhai J.W."/>
            <person name="Wu S.S."/>
            <person name="Zhou Z."/>
            <person name="Hsiao Y.Y."/>
            <person name="Wu W.L."/>
            <person name="Chen Y.Y."/>
            <person name="Lin Y.F."/>
            <person name="Hsu J.L."/>
            <person name="Li C.Y."/>
            <person name="Wang Z.W."/>
            <person name="Zhao X."/>
            <person name="Zhong W.Y."/>
            <person name="Ma X.K."/>
            <person name="Ma L."/>
            <person name="Huang J."/>
            <person name="Chen G.Z."/>
            <person name="Huang M.Z."/>
            <person name="Huang L."/>
            <person name="Peng D.H."/>
            <person name="Luo Y.B."/>
            <person name="Zou S.Q."/>
            <person name="Chen S.P."/>
            <person name="Lan S."/>
            <person name="Tsai W.C."/>
            <person name="Van de Peer Y."/>
            <person name="Liu Z.J."/>
        </authorList>
    </citation>
    <scope>NUCLEOTIDE SEQUENCE [LARGE SCALE GENOMIC DNA]</scope>
    <source>
        <strain evidence="3">Lor287</strain>
    </source>
</reference>
<dbReference type="InterPro" id="IPR013216">
    <property type="entry name" value="Methyltransf_11"/>
</dbReference>
<dbReference type="AlphaFoldDB" id="A0AAP0BF55"/>
<dbReference type="PANTHER" id="PTHR45085:SF3">
    <property type="entry name" value="S-ADENOSYL-L-METHIONINE-DEPENDENT METHYLTRANSFERASES SUPERFAMILY PROTEIN"/>
    <property type="match status" value="1"/>
</dbReference>
<evidence type="ECO:0000256" key="1">
    <source>
        <dbReference type="SAM" id="MobiDB-lite"/>
    </source>
</evidence>
<name>A0AAP0BF55_9ASPA</name>
<dbReference type="Proteomes" id="UP001418222">
    <property type="component" value="Unassembled WGS sequence"/>
</dbReference>
<comment type="caution">
    <text evidence="3">The sequence shown here is derived from an EMBL/GenBank/DDBJ whole genome shotgun (WGS) entry which is preliminary data.</text>
</comment>
<organism evidence="3 4">
    <name type="scientific">Platanthera zijinensis</name>
    <dbReference type="NCBI Taxonomy" id="2320716"/>
    <lineage>
        <taxon>Eukaryota</taxon>
        <taxon>Viridiplantae</taxon>
        <taxon>Streptophyta</taxon>
        <taxon>Embryophyta</taxon>
        <taxon>Tracheophyta</taxon>
        <taxon>Spermatophyta</taxon>
        <taxon>Magnoliopsida</taxon>
        <taxon>Liliopsida</taxon>
        <taxon>Asparagales</taxon>
        <taxon>Orchidaceae</taxon>
        <taxon>Orchidoideae</taxon>
        <taxon>Orchideae</taxon>
        <taxon>Orchidinae</taxon>
        <taxon>Platanthera</taxon>
    </lineage>
</organism>
<keyword evidence="4" id="KW-1185">Reference proteome</keyword>
<feature type="domain" description="Methyltransferase type 11" evidence="2">
    <location>
        <begin position="120"/>
        <end position="167"/>
    </location>
</feature>
<proteinExistence type="predicted"/>
<dbReference type="GO" id="GO:0008757">
    <property type="term" value="F:S-adenosylmethionine-dependent methyltransferase activity"/>
    <property type="evidence" value="ECO:0007669"/>
    <property type="project" value="InterPro"/>
</dbReference>
<evidence type="ECO:0000313" key="4">
    <source>
        <dbReference type="Proteomes" id="UP001418222"/>
    </source>
</evidence>
<sequence length="203" mass="22663">MIVEKLEHNFDYCSGEIHNWSTKFDCIFGWRFDIDDKPFSGAPHPQPFSGAPHGKPSSQASSPLASNVKAIAKKNPAFQSLAVSLLFCVSVGDGYEVVALQDSSVVDVTGVEVIDFPPLVKRADLHNLPFFDEVFDLGFSTGFDAALFPKRFVEEIERTVRRGGVTALAVGGWGPRMGWWTFRSYFNGHPFWRSGNLQWMDLQ</sequence>
<dbReference type="EMBL" id="JBBWWQ010000010">
    <property type="protein sequence ID" value="KAK8937074.1"/>
    <property type="molecule type" value="Genomic_DNA"/>
</dbReference>